<dbReference type="NCBIfam" id="TIGR00254">
    <property type="entry name" value="GGDEF"/>
    <property type="match status" value="1"/>
</dbReference>
<feature type="domain" description="GGDEF" evidence="6">
    <location>
        <begin position="939"/>
        <end position="1078"/>
    </location>
</feature>
<dbReference type="InterPro" id="IPR043128">
    <property type="entry name" value="Rev_trsase/Diguanyl_cyclase"/>
</dbReference>
<dbReference type="PROSITE" id="PS50887">
    <property type="entry name" value="GGDEF"/>
    <property type="match status" value="1"/>
</dbReference>
<comment type="catalytic activity">
    <reaction evidence="3">
        <text>2 GTP = 3',3'-c-di-GMP + 2 diphosphate</text>
        <dbReference type="Rhea" id="RHEA:24898"/>
        <dbReference type="ChEBI" id="CHEBI:33019"/>
        <dbReference type="ChEBI" id="CHEBI:37565"/>
        <dbReference type="ChEBI" id="CHEBI:58805"/>
        <dbReference type="EC" id="2.7.7.65"/>
    </reaction>
</comment>
<dbReference type="SUPFAM" id="SSF55073">
    <property type="entry name" value="Nucleotide cyclase"/>
    <property type="match status" value="1"/>
</dbReference>
<dbReference type="Gene3D" id="2.60.40.10">
    <property type="entry name" value="Immunoglobulins"/>
    <property type="match status" value="1"/>
</dbReference>
<dbReference type="FunFam" id="2.60.40.10:FF:000791">
    <property type="entry name" value="Two-component system sensor histidine kinase/response regulator"/>
    <property type="match status" value="1"/>
</dbReference>
<protein>
    <recommendedName>
        <fullName evidence="2">diguanylate cyclase</fullName>
        <ecNumber evidence="2">2.7.7.65</ecNumber>
    </recommendedName>
</protein>
<dbReference type="CDD" id="cd01949">
    <property type="entry name" value="GGDEF"/>
    <property type="match status" value="1"/>
</dbReference>
<keyword evidence="8" id="KW-1185">Reference proteome</keyword>
<dbReference type="SMART" id="SM00267">
    <property type="entry name" value="GGDEF"/>
    <property type="match status" value="1"/>
</dbReference>
<evidence type="ECO:0000313" key="7">
    <source>
        <dbReference type="EMBL" id="BCD99622.1"/>
    </source>
</evidence>
<dbReference type="PANTHER" id="PTHR45138:SF9">
    <property type="entry name" value="DIGUANYLATE CYCLASE DGCM-RELATED"/>
    <property type="match status" value="1"/>
</dbReference>
<dbReference type="Pfam" id="PF07495">
    <property type="entry name" value="Y_Y_Y"/>
    <property type="match status" value="1"/>
</dbReference>
<comment type="cofactor">
    <cofactor evidence="1">
        <name>Mg(2+)</name>
        <dbReference type="ChEBI" id="CHEBI:18420"/>
    </cofactor>
</comment>
<evidence type="ECO:0000256" key="3">
    <source>
        <dbReference type="ARBA" id="ARBA00034247"/>
    </source>
</evidence>
<dbReference type="EC" id="2.7.7.65" evidence="2"/>
<dbReference type="InterPro" id="IPR050469">
    <property type="entry name" value="Diguanylate_Cyclase"/>
</dbReference>
<keyword evidence="5" id="KW-0732">Signal</keyword>
<evidence type="ECO:0000256" key="2">
    <source>
        <dbReference type="ARBA" id="ARBA00012528"/>
    </source>
</evidence>
<dbReference type="GO" id="GO:0052621">
    <property type="term" value="F:diguanylate cyclase activity"/>
    <property type="evidence" value="ECO:0007669"/>
    <property type="project" value="UniProtKB-EC"/>
</dbReference>
<evidence type="ECO:0000256" key="4">
    <source>
        <dbReference type="SAM" id="Coils"/>
    </source>
</evidence>
<dbReference type="InterPro" id="IPR013783">
    <property type="entry name" value="Ig-like_fold"/>
</dbReference>
<dbReference type="RefSeq" id="WP_236984888.1">
    <property type="nucleotide sequence ID" value="NZ_AP023086.1"/>
</dbReference>
<evidence type="ECO:0000259" key="6">
    <source>
        <dbReference type="PROSITE" id="PS50887"/>
    </source>
</evidence>
<dbReference type="EMBL" id="AP023086">
    <property type="protein sequence ID" value="BCD99622.1"/>
    <property type="molecule type" value="Genomic_DNA"/>
</dbReference>
<evidence type="ECO:0000256" key="5">
    <source>
        <dbReference type="SAM" id="SignalP"/>
    </source>
</evidence>
<dbReference type="Gene3D" id="2.130.10.10">
    <property type="entry name" value="YVTN repeat-like/Quinoprotein amine dehydrogenase"/>
    <property type="match status" value="2"/>
</dbReference>
<sequence>MKPLPFIHCFFRLLLSCTLFTALYCPGAHAKQNILPQLKFSHIAQNELESMGHINDIAQDAEGYIWFAAAKGLARYNGYELQPFRHRSGQPGLPSNWVERLLITQNGQLWLTTREGYCRYDTPMEQFDCSKITITTLNENPSYDYLFEDSKQQLWLSSSEGLFIIDRTTLEPKRVEDPWLKAHSHNGDHVVTAIVEDTQGRLWLGHRDAGLSRYNPTTGEGLNWQQGEAGLTSNKVRTLTLDNHERLWVGTQGAGIALFDINTKTARPFIHNASEKSDSVWDILQDRRGLIWIGDGTGVHVVSPIDLSVESHHYQEGKPLSPGNFVVRSLFEDKNGGIWIGYFPSGIDLVDEQGSQFVTYRHDPRDNSSLPDGGVLTTLEDKKGNLWVGAGFGLGYLNRAHNTFSHYAHDPNDPTSLSGSTILDMVYGQDGEIWLGIWDRGLNRRDPKTGEFRHYLPEPNNPNSLLGREPWALLFDSQNRLWIATEKGVNRYRPETDDFQHYLPNDINGVKTTSLYTRGLYEDKQGKLWVASFGGLFQLDPETGDFTPYLHDTDNPESISSNMVSCLFEDSHGRLWVGTDGAGVNLFDRQTGRFIRFGEADGLPDLSVSSILEDPSGQIWLATYQGLAVLDPTRGITNHYTRGHGLPGNLFNRNSGSRLKTGELAFGSSEGLVIFRPSQLISNWLPPALVLSDFRVFNRSIEAGDETGILTKDINHTSHITLTHDQSVFSVSFAALDYRSPEDNSYAYRLLGFEKEWNWVDTQRGATYTNLDAGEYELEIKAANSAGIWNNESKKLHITVTPPIWLTPWAKVFYVISLIGLLLRFYFEQRARLESARLKLKSERELVTKLREVERMKDNINRELDQKVAQRTLELNREKELLLEAHEQLAALNEKLESMTVTDQLTGLNNRRYLDQFIHEDIALVQRQFAQGIPTENTSGLVFVILDLDDFKSVNDTYGHDAGDKILVQFADVLRTVLRQSDYIVRWGGEEFVIVMRHLKREDVELSVERLRTAIAETPFDIGRAEPLYKTASIGFAAYPFHPMYIDALSWEQVIGIADRALYCTKRSGKNGWIGISSKNMQCRKGEVVDLAYEEHLLQQLESGQLNIATNLKKTPLEWR</sequence>
<dbReference type="KEGG" id="marq:MARGE09_P3824"/>
<dbReference type="InterPro" id="IPR011123">
    <property type="entry name" value="Y_Y_Y"/>
</dbReference>
<dbReference type="Gene3D" id="3.30.70.270">
    <property type="match status" value="1"/>
</dbReference>
<reference evidence="7 8" key="1">
    <citation type="journal article" date="2022" name="IScience">
        <title>An ultrasensitive nanofiber-based assay for enzymatic hydrolysis and deep-sea microbial degradation of cellulose.</title>
        <authorList>
            <person name="Tsudome M."/>
            <person name="Tachioka M."/>
            <person name="Miyazaki M."/>
            <person name="Uchimura K."/>
            <person name="Tsuda M."/>
            <person name="Takaki Y."/>
            <person name="Deguchi S."/>
        </authorList>
    </citation>
    <scope>NUCLEOTIDE SEQUENCE [LARGE SCALE GENOMIC DNA]</scope>
    <source>
        <strain evidence="7 8">GE09</strain>
    </source>
</reference>
<keyword evidence="4" id="KW-0175">Coiled coil</keyword>
<name>A0AAN1WL64_9GAMM</name>
<dbReference type="SUPFAM" id="SSF63829">
    <property type="entry name" value="Calcium-dependent phosphotriesterase"/>
    <property type="match status" value="3"/>
</dbReference>
<dbReference type="Proteomes" id="UP001320119">
    <property type="component" value="Chromosome"/>
</dbReference>
<accession>A0AAN1WL64</accession>
<dbReference type="InterPro" id="IPR000160">
    <property type="entry name" value="GGDEF_dom"/>
</dbReference>
<dbReference type="Pfam" id="PF07494">
    <property type="entry name" value="Reg_prop"/>
    <property type="match status" value="5"/>
</dbReference>
<dbReference type="InterPro" id="IPR015943">
    <property type="entry name" value="WD40/YVTN_repeat-like_dom_sf"/>
</dbReference>
<organism evidence="7 8">
    <name type="scientific">Marinagarivorans cellulosilyticus</name>
    <dbReference type="NCBI Taxonomy" id="2721545"/>
    <lineage>
        <taxon>Bacteria</taxon>
        <taxon>Pseudomonadati</taxon>
        <taxon>Pseudomonadota</taxon>
        <taxon>Gammaproteobacteria</taxon>
        <taxon>Cellvibrionales</taxon>
        <taxon>Cellvibrionaceae</taxon>
        <taxon>Marinagarivorans</taxon>
    </lineage>
</organism>
<evidence type="ECO:0000256" key="1">
    <source>
        <dbReference type="ARBA" id="ARBA00001946"/>
    </source>
</evidence>
<feature type="chain" id="PRO_5042870228" description="diguanylate cyclase" evidence="5">
    <location>
        <begin position="31"/>
        <end position="1120"/>
    </location>
</feature>
<feature type="coiled-coil region" evidence="4">
    <location>
        <begin position="833"/>
        <end position="902"/>
    </location>
</feature>
<feature type="signal peptide" evidence="5">
    <location>
        <begin position="1"/>
        <end position="30"/>
    </location>
</feature>
<dbReference type="AlphaFoldDB" id="A0AAN1WL64"/>
<dbReference type="InterPro" id="IPR011110">
    <property type="entry name" value="Reg_prop"/>
</dbReference>
<dbReference type="FunFam" id="3.30.70.270:FF:000001">
    <property type="entry name" value="Diguanylate cyclase domain protein"/>
    <property type="match status" value="1"/>
</dbReference>
<proteinExistence type="predicted"/>
<dbReference type="Pfam" id="PF00990">
    <property type="entry name" value="GGDEF"/>
    <property type="match status" value="1"/>
</dbReference>
<evidence type="ECO:0000313" key="8">
    <source>
        <dbReference type="Proteomes" id="UP001320119"/>
    </source>
</evidence>
<dbReference type="InterPro" id="IPR029787">
    <property type="entry name" value="Nucleotide_cyclase"/>
</dbReference>
<gene>
    <name evidence="7" type="ORF">MARGE09_P3824</name>
</gene>
<dbReference type="PANTHER" id="PTHR45138">
    <property type="entry name" value="REGULATORY COMPONENTS OF SENSORY TRANSDUCTION SYSTEM"/>
    <property type="match status" value="1"/>
</dbReference>